<dbReference type="InterPro" id="IPR018117">
    <property type="entry name" value="C5_DNA_meth_AS"/>
</dbReference>
<dbReference type="InterPro" id="IPR027417">
    <property type="entry name" value="P-loop_NTPase"/>
</dbReference>
<evidence type="ECO:0000256" key="2">
    <source>
        <dbReference type="ARBA" id="ARBA00022679"/>
    </source>
</evidence>
<sequence length="2228" mass="250468">MRLTATGSLEKIPTDIDILIAGTPCVDFSTLNKNKLQDFTTNVGQALKKLFNSHFKVKVQTDADKHHMEQLVTAVAEWLENDCLGMLKDQGTSSGAFFAMLNYVKRTRPKFVLLENVFNAPWLHMTSVWFPSIGYKAISIKVDSKMFYIPQTRFRGYLLAVDGNLFSEDTATELLESWAAAFRQSERRASSPIDQWLLPSTDPLAELARQDDESRILDKKRRDKTPWIQSRRRHIRTRREKGLGDSRPLTNWTESGESKPHDRMDKIFISGQPPRVLDCLECYYLDGIMNGRKVPHVQGTWPYDIMFKTRVIDLSQNVDRFPAGGPFGLIGCVTPDRIPYITDQCRFLTGYEALQLQGLPIHRIAFSREDQEQLRDLAGNAMTVTVVGTALVALFTSTYNITRGAVPIFPRIEHQSSAYPEPTSFEKTAINDEPDPVENDFTAWHVHRATKLTVPTLVQRLRRRCYCNGVAKYSATEFLECNHCGIVRCVRCSGNPAHNFRTLDKPRSSLLPGLAALEIMSLFPSTVQFFYDRGYKDVAPTEAEAGPILCAMFPMIEKELESAIFYYKQVYVTEIITIRYAAAESFELRVTLSEKAVTWNLYLIPSSSLGKEVLAGPLQTRASDPTVLDHPIARATATDIREMKNPPERPNWNCFTFRQESVTLIARKEVVMTGEVGVPSKTFLTLKLANEKMAKLSEHARGILGRVITRYEHMPTCDTAEKSLFLSKDLFLFKDPSRTYDPDKDSYVVAEDCRLLEGHEHRDVLLKFHPKHQIVNLAPGQDHEVVATIEPEWFKYTVLECFSGAAVDIDRESEKLWMPRQVTNQSIEEHGIHVISKFEIRLPKKGNWRSQLASVTQGLTTTKHWYTVPRADYRRLSELLAPYDVKVAAKLMKASFQLNYSACDECCIKKPAVWWLTQNNQVMAYESPDEMKRFDSHLAQRRLPFEVQVQAVSDFKQSEGQRVGVRYLFNPAVLAHQASAHLPDIGAVLNIDSNNPAISQSAELQVQVAADLKFAFEPFTKSLRPFDDTESASKTMTQNTETSDSYIDPQGRQLGSLTAPPGFKGKLADFQANSLRHWLDREYRPKPFVERETEESIQPHINVRLVGRAERTITCRGGVVADDVGYGKTVVSLALMQMQANFDSGPSIVERRRRTTSRMHVKATLVIVPPHLVTQWQDEVLKFRGLREPDVLILRGYDALQKTTAAQIIAAKVIIASTSIFTSESYRAQLGKYSSKGNCPESKDSRTGGRRVQEWYEGVLAELDQQIQTYLAASTHTTSQREEQYRSQAQDIQSEKTAYEKTRAKLQSQLDYATHLRSQWKTNRKTGDTAATEGQAEEVASNKRAGKGKAVEPTPLDYKEMLYDGPQLLELYTFARVVYDEFSYDELETILFFKYAQAYCRWVLSATPPTRNLADICTTASLLRVHVARPLEQRVGLPSVTMGPSLYTHTYAEKVLSYGQLQSDIDVRERHQQGEAFLKHFASANLTDTKFLGIAEVTEHVIVCPMTSTENKCYHHAQHVLQSVGLDSDMLSKTNRSFLPKIHDRKNMNAFNASGYHLALAASCWPATDVAERDMVETYQGLLQEAERALKEYFDKSIWLCRRIQKYEDRKSQAHEIVKDFYCFIRDIVGGGSLSRVDGYDAFQLLFKSIFPGHDNLGSVERKIGQSLQGLTDAELVDQLWKLRTSSWPSYYDLTVTDVAEMKDGEVSDLLEDTLSEQGEIKDAQDHVKAASALVAASHHKAPTPLGEAHSQLESVNALLQTALESIQDPASDPRAILGGYAAAPDDDVAIEDGNDEYGSYKKDRLMTTCESRGIKAKSVQTKADLVRLLRRDDAGALTYDDYVEGKFISLRKRSFPSLGGSVKKRGTTFSLTHDDLLMTTELFDAAMTHAIQISRQSLVVGMTESGLFNPCRTCGSKRDLHLVYECGHCLCSDCVQGATLCGDSAEKVHQTISPPSRCPCVLQNRTIPQTGLKVQQRMPKWDRVGKDWVPSGAVEAGNGLSSKSAMLLNCILGTPKDEGVLLFVQYPELHMELQKALEQHGIKFTTSPEVAAQKKNTGRFKVCLLYLEKSESSGSNLQYFGNNVMFASPLNMDLQENYDKLMKQAIGRVVRYGQAKPVRIFHFVTERTIEVDMLELRQKRRVIIEPGEACGRFEEPKNPGPSGSQAGTHDAEGDTNMGGINPIYGQGSVATSTGADDTGSIGCLLGRHAVWRAMNEQNWLTTIGLDR</sequence>
<keyword evidence="5" id="KW-0547">Nucleotide-binding</keyword>
<dbReference type="PROSITE" id="PS00094">
    <property type="entry name" value="C5_MTASE_1"/>
    <property type="match status" value="1"/>
</dbReference>
<evidence type="ECO:0000256" key="11">
    <source>
        <dbReference type="SAM" id="MobiDB-lite"/>
    </source>
</evidence>
<dbReference type="InterPro" id="IPR001525">
    <property type="entry name" value="C5_MeTfrase"/>
</dbReference>
<evidence type="ECO:0000313" key="14">
    <source>
        <dbReference type="Proteomes" id="UP001320420"/>
    </source>
</evidence>
<evidence type="ECO:0000256" key="4">
    <source>
        <dbReference type="ARBA" id="ARBA00022723"/>
    </source>
</evidence>
<dbReference type="GO" id="GO:0008270">
    <property type="term" value="F:zinc ion binding"/>
    <property type="evidence" value="ECO:0007669"/>
    <property type="project" value="UniProtKB-KW"/>
</dbReference>
<dbReference type="GO" id="GO:0005524">
    <property type="term" value="F:ATP binding"/>
    <property type="evidence" value="ECO:0007669"/>
    <property type="project" value="UniProtKB-KW"/>
</dbReference>
<dbReference type="GO" id="GO:0005634">
    <property type="term" value="C:nucleus"/>
    <property type="evidence" value="ECO:0007669"/>
    <property type="project" value="TreeGrafter"/>
</dbReference>
<dbReference type="GO" id="GO:0008094">
    <property type="term" value="F:ATP-dependent activity, acting on DNA"/>
    <property type="evidence" value="ECO:0007669"/>
    <property type="project" value="TreeGrafter"/>
</dbReference>
<dbReference type="InterPro" id="IPR029063">
    <property type="entry name" value="SAM-dependent_MTases_sf"/>
</dbReference>
<dbReference type="Pfam" id="PF00176">
    <property type="entry name" value="SNF2-rel_dom"/>
    <property type="match status" value="1"/>
</dbReference>
<dbReference type="InterPro" id="IPR017907">
    <property type="entry name" value="Znf_RING_CS"/>
</dbReference>
<dbReference type="GO" id="GO:0032259">
    <property type="term" value="P:methylation"/>
    <property type="evidence" value="ECO:0007669"/>
    <property type="project" value="UniProtKB-KW"/>
</dbReference>
<dbReference type="SUPFAM" id="SSF53335">
    <property type="entry name" value="S-adenosyl-L-methionine-dependent methyltransferases"/>
    <property type="match status" value="1"/>
</dbReference>
<dbReference type="Gene3D" id="3.40.50.10810">
    <property type="entry name" value="Tandem AAA-ATPase domain"/>
    <property type="match status" value="1"/>
</dbReference>
<dbReference type="Gene3D" id="3.40.50.150">
    <property type="entry name" value="Vaccinia Virus protein VP39"/>
    <property type="match status" value="1"/>
</dbReference>
<keyword evidence="14" id="KW-1185">Reference proteome</keyword>
<dbReference type="Gene3D" id="3.40.50.300">
    <property type="entry name" value="P-loop containing nucleotide triphosphate hydrolases"/>
    <property type="match status" value="1"/>
</dbReference>
<keyword evidence="9" id="KW-0067">ATP-binding</keyword>
<dbReference type="PANTHER" id="PTHR45626:SF26">
    <property type="entry name" value="FAMILY HELICASE, PUTATIVE (AFU_ORTHOLOGUE AFUA_2G09120)-RELATED"/>
    <property type="match status" value="1"/>
</dbReference>
<keyword evidence="8" id="KW-0862">Zinc</keyword>
<evidence type="ECO:0000256" key="10">
    <source>
        <dbReference type="SAM" id="Coils"/>
    </source>
</evidence>
<dbReference type="PROSITE" id="PS00518">
    <property type="entry name" value="ZF_RING_1"/>
    <property type="match status" value="1"/>
</dbReference>
<evidence type="ECO:0000256" key="5">
    <source>
        <dbReference type="ARBA" id="ARBA00022741"/>
    </source>
</evidence>
<dbReference type="InterPro" id="IPR050628">
    <property type="entry name" value="SNF2_RAD54_helicase_TF"/>
</dbReference>
<dbReference type="EMBL" id="JAKJXP020000009">
    <property type="protein sequence ID" value="KAK7756090.1"/>
    <property type="molecule type" value="Genomic_DNA"/>
</dbReference>
<proteinExistence type="predicted"/>
<dbReference type="InterPro" id="IPR038718">
    <property type="entry name" value="SNF2-like_sf"/>
</dbReference>
<reference evidence="13 14" key="1">
    <citation type="submission" date="2024-02" db="EMBL/GenBank/DDBJ databases">
        <title>De novo assembly and annotation of 12 fungi associated with fruit tree decline syndrome in Ontario, Canada.</title>
        <authorList>
            <person name="Sulman M."/>
            <person name="Ellouze W."/>
            <person name="Ilyukhin E."/>
        </authorList>
    </citation>
    <scope>NUCLEOTIDE SEQUENCE [LARGE SCALE GENOMIC DNA]</scope>
    <source>
        <strain evidence="13 14">M11/M66-122</strain>
    </source>
</reference>
<feature type="region of interest" description="Disordered" evidence="11">
    <location>
        <begin position="2151"/>
        <end position="2192"/>
    </location>
</feature>
<evidence type="ECO:0000256" key="6">
    <source>
        <dbReference type="ARBA" id="ARBA00022771"/>
    </source>
</evidence>
<dbReference type="PANTHER" id="PTHR45626">
    <property type="entry name" value="TRANSCRIPTION TERMINATION FACTOR 2-RELATED"/>
    <property type="match status" value="1"/>
</dbReference>
<evidence type="ECO:0000256" key="9">
    <source>
        <dbReference type="ARBA" id="ARBA00022840"/>
    </source>
</evidence>
<evidence type="ECO:0000256" key="8">
    <source>
        <dbReference type="ARBA" id="ARBA00022833"/>
    </source>
</evidence>
<evidence type="ECO:0000256" key="3">
    <source>
        <dbReference type="ARBA" id="ARBA00022691"/>
    </source>
</evidence>
<feature type="domain" description="Helicase ATP-binding" evidence="12">
    <location>
        <begin position="1063"/>
        <end position="1434"/>
    </location>
</feature>
<dbReference type="InterPro" id="IPR000330">
    <property type="entry name" value="SNF2_N"/>
</dbReference>
<keyword evidence="3" id="KW-0949">S-adenosyl-L-methionine</keyword>
<dbReference type="GO" id="GO:0016787">
    <property type="term" value="F:hydrolase activity"/>
    <property type="evidence" value="ECO:0007669"/>
    <property type="project" value="UniProtKB-KW"/>
</dbReference>
<keyword evidence="6" id="KW-0863">Zinc-finger</keyword>
<feature type="compositionally biased region" description="Polar residues" evidence="11">
    <location>
        <begin position="1032"/>
        <end position="1045"/>
    </location>
</feature>
<keyword evidence="7" id="KW-0378">Hydrolase</keyword>
<dbReference type="SUPFAM" id="SSF52540">
    <property type="entry name" value="P-loop containing nucleoside triphosphate hydrolases"/>
    <property type="match status" value="2"/>
</dbReference>
<keyword evidence="10" id="KW-0175">Coiled coil</keyword>
<feature type="region of interest" description="Disordered" evidence="11">
    <location>
        <begin position="1321"/>
        <end position="1351"/>
    </location>
</feature>
<feature type="region of interest" description="Disordered" evidence="11">
    <location>
        <begin position="1026"/>
        <end position="1058"/>
    </location>
</feature>
<dbReference type="GO" id="GO:0006281">
    <property type="term" value="P:DNA repair"/>
    <property type="evidence" value="ECO:0007669"/>
    <property type="project" value="TreeGrafter"/>
</dbReference>
<keyword evidence="2" id="KW-0808">Transferase</keyword>
<dbReference type="Proteomes" id="UP001320420">
    <property type="component" value="Unassembled WGS sequence"/>
</dbReference>
<keyword evidence="1" id="KW-0489">Methyltransferase</keyword>
<organism evidence="13 14">
    <name type="scientific">Diatrype stigma</name>
    <dbReference type="NCBI Taxonomy" id="117547"/>
    <lineage>
        <taxon>Eukaryota</taxon>
        <taxon>Fungi</taxon>
        <taxon>Dikarya</taxon>
        <taxon>Ascomycota</taxon>
        <taxon>Pezizomycotina</taxon>
        <taxon>Sordariomycetes</taxon>
        <taxon>Xylariomycetidae</taxon>
        <taxon>Xylariales</taxon>
        <taxon>Diatrypaceae</taxon>
        <taxon>Diatrype</taxon>
    </lineage>
</organism>
<dbReference type="GO" id="GO:0008168">
    <property type="term" value="F:methyltransferase activity"/>
    <property type="evidence" value="ECO:0007669"/>
    <property type="project" value="UniProtKB-KW"/>
</dbReference>
<protein>
    <recommendedName>
        <fullName evidence="12">Helicase ATP-binding domain-containing protein</fullName>
    </recommendedName>
</protein>
<gene>
    <name evidence="13" type="ORF">SLS62_002033</name>
</gene>
<dbReference type="Pfam" id="PF00145">
    <property type="entry name" value="DNA_methylase"/>
    <property type="match status" value="1"/>
</dbReference>
<feature type="coiled-coil region" evidence="10">
    <location>
        <begin position="1282"/>
        <end position="1309"/>
    </location>
</feature>
<accession>A0AAN9UV99</accession>
<dbReference type="SMART" id="SM00487">
    <property type="entry name" value="DEXDc"/>
    <property type="match status" value="1"/>
</dbReference>
<evidence type="ECO:0000259" key="12">
    <source>
        <dbReference type="SMART" id="SM00487"/>
    </source>
</evidence>
<evidence type="ECO:0000313" key="13">
    <source>
        <dbReference type="EMBL" id="KAK7756090.1"/>
    </source>
</evidence>
<feature type="region of interest" description="Disordered" evidence="11">
    <location>
        <begin position="238"/>
        <end position="258"/>
    </location>
</feature>
<keyword evidence="4" id="KW-0479">Metal-binding</keyword>
<comment type="caution">
    <text evidence="13">The sequence shown here is derived from an EMBL/GenBank/DDBJ whole genome shotgun (WGS) entry which is preliminary data.</text>
</comment>
<evidence type="ECO:0000256" key="7">
    <source>
        <dbReference type="ARBA" id="ARBA00022801"/>
    </source>
</evidence>
<evidence type="ECO:0000256" key="1">
    <source>
        <dbReference type="ARBA" id="ARBA00022603"/>
    </source>
</evidence>
<dbReference type="InterPro" id="IPR014001">
    <property type="entry name" value="Helicase_ATP-bd"/>
</dbReference>
<name>A0AAN9UV99_9PEZI</name>